<keyword evidence="1" id="KW-0472">Membrane</keyword>
<dbReference type="KEGG" id="gax:Pan161_19070"/>
<dbReference type="AlphaFoldDB" id="A0A517VB79"/>
<protein>
    <submittedName>
        <fullName evidence="2">Uncharacterized protein</fullName>
    </submittedName>
</protein>
<proteinExistence type="predicted"/>
<accession>A0A517VB79</accession>
<dbReference type="EMBL" id="CP036343">
    <property type="protein sequence ID" value="QDT90257.1"/>
    <property type="molecule type" value="Genomic_DNA"/>
</dbReference>
<evidence type="ECO:0000256" key="1">
    <source>
        <dbReference type="SAM" id="Phobius"/>
    </source>
</evidence>
<dbReference type="Proteomes" id="UP000316855">
    <property type="component" value="Chromosome"/>
</dbReference>
<organism evidence="2 3">
    <name type="scientific">Gimesia algae</name>
    <dbReference type="NCBI Taxonomy" id="2527971"/>
    <lineage>
        <taxon>Bacteria</taxon>
        <taxon>Pseudomonadati</taxon>
        <taxon>Planctomycetota</taxon>
        <taxon>Planctomycetia</taxon>
        <taxon>Planctomycetales</taxon>
        <taxon>Planctomycetaceae</taxon>
        <taxon>Gimesia</taxon>
    </lineage>
</organism>
<evidence type="ECO:0000313" key="2">
    <source>
        <dbReference type="EMBL" id="QDT90257.1"/>
    </source>
</evidence>
<keyword evidence="1" id="KW-0812">Transmembrane</keyword>
<keyword evidence="1" id="KW-1133">Transmembrane helix</keyword>
<gene>
    <name evidence="2" type="ORF">Pan161_19070</name>
</gene>
<keyword evidence="3" id="KW-1185">Reference proteome</keyword>
<feature type="transmembrane region" description="Helical" evidence="1">
    <location>
        <begin position="14"/>
        <end position="35"/>
    </location>
</feature>
<evidence type="ECO:0000313" key="3">
    <source>
        <dbReference type="Proteomes" id="UP000316855"/>
    </source>
</evidence>
<sequence length="79" mass="8690">MPGSECIGSLFNNAFVWMVGAFGVSHMAGFCFVLNRLLDILFEDKSYARARGHQVEMGNEVAIWVDTGTIYCDVEVVPG</sequence>
<reference evidence="2 3" key="1">
    <citation type="submission" date="2019-02" db="EMBL/GenBank/DDBJ databases">
        <title>Deep-cultivation of Planctomycetes and their phenomic and genomic characterization uncovers novel biology.</title>
        <authorList>
            <person name="Wiegand S."/>
            <person name="Jogler M."/>
            <person name="Boedeker C."/>
            <person name="Pinto D."/>
            <person name="Vollmers J."/>
            <person name="Rivas-Marin E."/>
            <person name="Kohn T."/>
            <person name="Peeters S.H."/>
            <person name="Heuer A."/>
            <person name="Rast P."/>
            <person name="Oberbeckmann S."/>
            <person name="Bunk B."/>
            <person name="Jeske O."/>
            <person name="Meyerdierks A."/>
            <person name="Storesund J.E."/>
            <person name="Kallscheuer N."/>
            <person name="Luecker S."/>
            <person name="Lage O.M."/>
            <person name="Pohl T."/>
            <person name="Merkel B.J."/>
            <person name="Hornburger P."/>
            <person name="Mueller R.-W."/>
            <person name="Bruemmer F."/>
            <person name="Labrenz M."/>
            <person name="Spormann A.M."/>
            <person name="Op den Camp H."/>
            <person name="Overmann J."/>
            <person name="Amann R."/>
            <person name="Jetten M.S.M."/>
            <person name="Mascher T."/>
            <person name="Medema M.H."/>
            <person name="Devos D.P."/>
            <person name="Kaster A.-K."/>
            <person name="Ovreas L."/>
            <person name="Rohde M."/>
            <person name="Galperin M.Y."/>
            <person name="Jogler C."/>
        </authorList>
    </citation>
    <scope>NUCLEOTIDE SEQUENCE [LARGE SCALE GENOMIC DNA]</scope>
    <source>
        <strain evidence="2 3">Pan161</strain>
    </source>
</reference>
<name>A0A517VB79_9PLAN</name>